<dbReference type="Gene3D" id="1.10.3810.10">
    <property type="entry name" value="Biosynthetic peptidoglycan transglycosylase-like"/>
    <property type="match status" value="1"/>
</dbReference>
<dbReference type="GO" id="GO:0008658">
    <property type="term" value="F:penicillin binding"/>
    <property type="evidence" value="ECO:0007669"/>
    <property type="project" value="InterPro"/>
</dbReference>
<comment type="similarity">
    <text evidence="1">In the C-terminal section; belongs to the transpeptidase family.</text>
</comment>
<dbReference type="EMBL" id="JAPZVP010000002">
    <property type="protein sequence ID" value="MDA1358743.1"/>
    <property type="molecule type" value="Genomic_DNA"/>
</dbReference>
<evidence type="ECO:0000259" key="17">
    <source>
        <dbReference type="Pfam" id="PF00912"/>
    </source>
</evidence>
<organism evidence="18 19">
    <name type="scientific">Glycomyces luteolus</name>
    <dbReference type="NCBI Taxonomy" id="2670330"/>
    <lineage>
        <taxon>Bacteria</taxon>
        <taxon>Bacillati</taxon>
        <taxon>Actinomycetota</taxon>
        <taxon>Actinomycetes</taxon>
        <taxon>Glycomycetales</taxon>
        <taxon>Glycomycetaceae</taxon>
        <taxon>Glycomyces</taxon>
    </lineage>
</organism>
<name>A0A9X3P4V6_9ACTN</name>
<comment type="similarity">
    <text evidence="2">In the N-terminal section; belongs to the glycosyltransferase 51 family.</text>
</comment>
<evidence type="ECO:0000313" key="18">
    <source>
        <dbReference type="EMBL" id="MDA1358743.1"/>
    </source>
</evidence>
<dbReference type="InterPro" id="IPR023346">
    <property type="entry name" value="Lysozyme-like_dom_sf"/>
</dbReference>
<comment type="catalytic activity">
    <reaction evidence="13">
        <text>[GlcNAc-(1-&gt;4)-Mur2Ac(oyl-L-Ala-gamma-D-Glu-L-Lys-D-Ala-D-Ala)](n)-di-trans,octa-cis-undecaprenyl diphosphate + beta-D-GlcNAc-(1-&gt;4)-Mur2Ac(oyl-L-Ala-gamma-D-Glu-L-Lys-D-Ala-D-Ala)-di-trans,octa-cis-undecaprenyl diphosphate = [GlcNAc-(1-&gt;4)-Mur2Ac(oyl-L-Ala-gamma-D-Glu-L-Lys-D-Ala-D-Ala)](n+1)-di-trans,octa-cis-undecaprenyl diphosphate + di-trans,octa-cis-undecaprenyl diphosphate + H(+)</text>
        <dbReference type="Rhea" id="RHEA:23708"/>
        <dbReference type="Rhea" id="RHEA-COMP:9602"/>
        <dbReference type="Rhea" id="RHEA-COMP:9603"/>
        <dbReference type="ChEBI" id="CHEBI:15378"/>
        <dbReference type="ChEBI" id="CHEBI:58405"/>
        <dbReference type="ChEBI" id="CHEBI:60033"/>
        <dbReference type="ChEBI" id="CHEBI:78435"/>
        <dbReference type="EC" id="2.4.99.28"/>
    </reaction>
</comment>
<dbReference type="GO" id="GO:0071555">
    <property type="term" value="P:cell wall organization"/>
    <property type="evidence" value="ECO:0007669"/>
    <property type="project" value="UniProtKB-KW"/>
</dbReference>
<proteinExistence type="inferred from homology"/>
<evidence type="ECO:0000256" key="3">
    <source>
        <dbReference type="ARBA" id="ARBA00022645"/>
    </source>
</evidence>
<evidence type="ECO:0000256" key="5">
    <source>
        <dbReference type="ARBA" id="ARBA00022676"/>
    </source>
</evidence>
<dbReference type="GO" id="GO:0006508">
    <property type="term" value="P:proteolysis"/>
    <property type="evidence" value="ECO:0007669"/>
    <property type="project" value="UniProtKB-KW"/>
</dbReference>
<dbReference type="InterPro" id="IPR001264">
    <property type="entry name" value="Glyco_trans_51"/>
</dbReference>
<evidence type="ECO:0000259" key="16">
    <source>
        <dbReference type="Pfam" id="PF00905"/>
    </source>
</evidence>
<keyword evidence="6" id="KW-0808">Transferase</keyword>
<dbReference type="SUPFAM" id="SSF56601">
    <property type="entry name" value="beta-lactamase/transpeptidase-like"/>
    <property type="match status" value="1"/>
</dbReference>
<feature type="region of interest" description="Disordered" evidence="14">
    <location>
        <begin position="1"/>
        <end position="22"/>
    </location>
</feature>
<dbReference type="GO" id="GO:0008955">
    <property type="term" value="F:peptidoglycan glycosyltransferase activity"/>
    <property type="evidence" value="ECO:0007669"/>
    <property type="project" value="UniProtKB-EC"/>
</dbReference>
<comment type="caution">
    <text evidence="18">The sequence shown here is derived from an EMBL/GenBank/DDBJ whole genome shotgun (WGS) entry which is preliminary data.</text>
</comment>
<keyword evidence="19" id="KW-1185">Reference proteome</keyword>
<evidence type="ECO:0000256" key="6">
    <source>
        <dbReference type="ARBA" id="ARBA00022679"/>
    </source>
</evidence>
<keyword evidence="5" id="KW-0328">Glycosyltransferase</keyword>
<dbReference type="Pfam" id="PF00905">
    <property type="entry name" value="Transpeptidase"/>
    <property type="match status" value="1"/>
</dbReference>
<evidence type="ECO:0000256" key="4">
    <source>
        <dbReference type="ARBA" id="ARBA00022670"/>
    </source>
</evidence>
<keyword evidence="11" id="KW-0961">Cell wall biogenesis/degradation</keyword>
<dbReference type="Gene3D" id="3.40.710.10">
    <property type="entry name" value="DD-peptidase/beta-lactamase superfamily"/>
    <property type="match status" value="1"/>
</dbReference>
<keyword evidence="3" id="KW-0121">Carboxypeptidase</keyword>
<feature type="domain" description="Glycosyl transferase family 51" evidence="17">
    <location>
        <begin position="95"/>
        <end position="274"/>
    </location>
</feature>
<keyword evidence="15" id="KW-0812">Transmembrane</keyword>
<dbReference type="Proteomes" id="UP001146067">
    <property type="component" value="Unassembled WGS sequence"/>
</dbReference>
<dbReference type="GO" id="GO:0008360">
    <property type="term" value="P:regulation of cell shape"/>
    <property type="evidence" value="ECO:0007669"/>
    <property type="project" value="UniProtKB-KW"/>
</dbReference>
<feature type="transmembrane region" description="Helical" evidence="15">
    <location>
        <begin position="36"/>
        <end position="57"/>
    </location>
</feature>
<feature type="domain" description="Penicillin-binding protein transpeptidase" evidence="16">
    <location>
        <begin position="378"/>
        <end position="677"/>
    </location>
</feature>
<evidence type="ECO:0000256" key="9">
    <source>
        <dbReference type="ARBA" id="ARBA00022984"/>
    </source>
</evidence>
<evidence type="ECO:0000256" key="2">
    <source>
        <dbReference type="ARBA" id="ARBA00007739"/>
    </source>
</evidence>
<accession>A0A9X3P4V6</accession>
<gene>
    <name evidence="18" type="ORF">O1R50_03865</name>
</gene>
<dbReference type="SUPFAM" id="SSF53955">
    <property type="entry name" value="Lysozyme-like"/>
    <property type="match status" value="1"/>
</dbReference>
<evidence type="ECO:0000256" key="14">
    <source>
        <dbReference type="SAM" id="MobiDB-lite"/>
    </source>
</evidence>
<evidence type="ECO:0000256" key="15">
    <source>
        <dbReference type="SAM" id="Phobius"/>
    </source>
</evidence>
<keyword evidence="10" id="KW-0511">Multifunctional enzyme</keyword>
<dbReference type="GO" id="GO:0009002">
    <property type="term" value="F:serine-type D-Ala-D-Ala carboxypeptidase activity"/>
    <property type="evidence" value="ECO:0007669"/>
    <property type="project" value="UniProtKB-EC"/>
</dbReference>
<dbReference type="InterPro" id="IPR036950">
    <property type="entry name" value="PBP_transglycosylase"/>
</dbReference>
<reference evidence="18" key="1">
    <citation type="submission" date="2022-12" db="EMBL/GenBank/DDBJ databases">
        <title>Gycomyces niveus sp.nov.,a novel actinomycete isolated from soil in Shouguan.</title>
        <authorList>
            <person name="Yang X."/>
        </authorList>
    </citation>
    <scope>NUCLEOTIDE SEQUENCE</scope>
    <source>
        <strain evidence="18">NEAU-A15</strain>
    </source>
</reference>
<dbReference type="PANTHER" id="PTHR32282:SF33">
    <property type="entry name" value="PEPTIDOGLYCAN GLYCOSYLTRANSFERASE"/>
    <property type="match status" value="1"/>
</dbReference>
<comment type="catalytic activity">
    <reaction evidence="12">
        <text>Preferential cleavage: (Ac)2-L-Lys-D-Ala-|-D-Ala. Also transpeptidation of peptidyl-alanyl moieties that are N-acyl substituents of D-alanine.</text>
        <dbReference type="EC" id="3.4.16.4"/>
    </reaction>
</comment>
<keyword evidence="15" id="KW-0472">Membrane</keyword>
<dbReference type="InterPro" id="IPR001460">
    <property type="entry name" value="PCN-bd_Tpept"/>
</dbReference>
<evidence type="ECO:0000256" key="11">
    <source>
        <dbReference type="ARBA" id="ARBA00023316"/>
    </source>
</evidence>
<dbReference type="PANTHER" id="PTHR32282">
    <property type="entry name" value="BINDING PROTEIN TRANSPEPTIDASE, PUTATIVE-RELATED"/>
    <property type="match status" value="1"/>
</dbReference>
<evidence type="ECO:0000313" key="19">
    <source>
        <dbReference type="Proteomes" id="UP001146067"/>
    </source>
</evidence>
<dbReference type="InterPro" id="IPR050396">
    <property type="entry name" value="Glycosyltr_51/Transpeptidase"/>
</dbReference>
<feature type="region of interest" description="Disordered" evidence="14">
    <location>
        <begin position="401"/>
        <end position="425"/>
    </location>
</feature>
<evidence type="ECO:0000256" key="7">
    <source>
        <dbReference type="ARBA" id="ARBA00022801"/>
    </source>
</evidence>
<keyword evidence="9" id="KW-0573">Peptidoglycan synthesis</keyword>
<keyword evidence="4" id="KW-0645">Protease</keyword>
<sequence length="723" mass="78495">MRDRPRQHRVPGLSAHGSDEPGPSAEGVYALLRTSLLAGLAIAALVFPLAAMAGLSAKAGFDSIDTLSVEVTETDPPLTSYVYAADGETLVSLFYDEFRRHVSLDEVAPVMQQAMVSAEDSRFYTHNGVDYRGIVRAMVANNSSGGVQQGASTITMQYVRGALQLNAETIDEVIAATEQTAVRKLREARLAMAVEEQLTKDQILERYLNQAYFGHNAYGIFAAAQVYFSKHPSELNLQESATLAGLVQAPSAYDPITSDQTQALARRNWVLDRMVDIDYLSRGDASEVRGLPIELDVSDPPNSCIGVGGTPAEFGFFCDYFRRWWREQDAFGATPAERERELRQGGYTIITTLDPDLQKMANKHVNDGKSKESKLAHGAVVMEPGTGRIKALGLNRVFSYDQKRNGPHSNPSFDRKGNYPNTVNPVLGGGAEGGYQAGSTFKIFTMLAALDAGYPLNYNIYSPGRVATSFVSSTTACGGRWCPKNGSAAMAGNRDMWSGFGMSVNTYFAQLIDRVGADKTVEMAERMGLQWRSEGDAYYASEERRSGWGPFTLGVSDVQPIEMTNVFNTLAAEGLYCEPIPALRIISPEGQELDAASPRCHQELDEDVARAATDAGRCVTETARKGAQCGPWGTSKVVGVLAGRPIAGKSGTTDNNRASWFLGYTPQLTVGAFMADPDYIFNPVGQSNTTTSKITVGKIFKDALKGVEEVKFNPPSREIMYGD</sequence>
<protein>
    <submittedName>
        <fullName evidence="18">Transglycosylase domain-containing protein</fullName>
    </submittedName>
</protein>
<dbReference type="InterPro" id="IPR012338">
    <property type="entry name" value="Beta-lactam/transpept-like"/>
</dbReference>
<dbReference type="Pfam" id="PF00912">
    <property type="entry name" value="Transgly"/>
    <property type="match status" value="1"/>
</dbReference>
<evidence type="ECO:0000256" key="8">
    <source>
        <dbReference type="ARBA" id="ARBA00022960"/>
    </source>
</evidence>
<dbReference type="FunFam" id="1.10.3810.10:FF:000001">
    <property type="entry name" value="Penicillin-binding protein 1A"/>
    <property type="match status" value="1"/>
</dbReference>
<evidence type="ECO:0000256" key="12">
    <source>
        <dbReference type="ARBA" id="ARBA00034000"/>
    </source>
</evidence>
<dbReference type="RefSeq" id="WP_270108548.1">
    <property type="nucleotide sequence ID" value="NZ_JAPZVP010000002.1"/>
</dbReference>
<keyword evidence="7" id="KW-0378">Hydrolase</keyword>
<evidence type="ECO:0000256" key="13">
    <source>
        <dbReference type="ARBA" id="ARBA00049902"/>
    </source>
</evidence>
<evidence type="ECO:0000256" key="1">
    <source>
        <dbReference type="ARBA" id="ARBA00007090"/>
    </source>
</evidence>
<keyword evidence="8" id="KW-0133">Cell shape</keyword>
<dbReference type="AlphaFoldDB" id="A0A9X3P4V6"/>
<dbReference type="GO" id="GO:0030288">
    <property type="term" value="C:outer membrane-bounded periplasmic space"/>
    <property type="evidence" value="ECO:0007669"/>
    <property type="project" value="TreeGrafter"/>
</dbReference>
<keyword evidence="15" id="KW-1133">Transmembrane helix</keyword>
<evidence type="ECO:0000256" key="10">
    <source>
        <dbReference type="ARBA" id="ARBA00023268"/>
    </source>
</evidence>
<dbReference type="GO" id="GO:0009252">
    <property type="term" value="P:peptidoglycan biosynthetic process"/>
    <property type="evidence" value="ECO:0007669"/>
    <property type="project" value="UniProtKB-KW"/>
</dbReference>